<dbReference type="InterPro" id="IPR000242">
    <property type="entry name" value="PTP_cat"/>
</dbReference>
<evidence type="ECO:0000313" key="10">
    <source>
        <dbReference type="Proteomes" id="UP001372834"/>
    </source>
</evidence>
<evidence type="ECO:0000259" key="7">
    <source>
        <dbReference type="PROSITE" id="PS50055"/>
    </source>
</evidence>
<dbReference type="FunFam" id="3.90.190.10:FF:000102">
    <property type="entry name" value="Receptor-type tyrosine-protein phosphatase"/>
    <property type="match status" value="1"/>
</dbReference>
<evidence type="ECO:0000256" key="4">
    <source>
        <dbReference type="ARBA" id="ARBA00022912"/>
    </source>
</evidence>
<evidence type="ECO:0000256" key="2">
    <source>
        <dbReference type="ARBA" id="ARBA00013064"/>
    </source>
</evidence>
<evidence type="ECO:0000256" key="1">
    <source>
        <dbReference type="ARBA" id="ARBA00004479"/>
    </source>
</evidence>
<dbReference type="InterPro" id="IPR050348">
    <property type="entry name" value="Protein-Tyr_Phosphatase"/>
</dbReference>
<feature type="domain" description="Tyrosine specific protein phosphatases" evidence="8">
    <location>
        <begin position="459"/>
        <end position="528"/>
    </location>
</feature>
<dbReference type="InterPro" id="IPR029021">
    <property type="entry name" value="Prot-tyrosine_phosphatase-like"/>
</dbReference>
<dbReference type="PROSITE" id="PS50055">
    <property type="entry name" value="TYR_PHOSPHATASE_PTP"/>
    <property type="match status" value="1"/>
</dbReference>
<dbReference type="PROSITE" id="PS00383">
    <property type="entry name" value="TYR_PHOSPHATASE_1"/>
    <property type="match status" value="1"/>
</dbReference>
<dbReference type="AlphaFoldDB" id="A0AAN8SH62"/>
<keyword evidence="6" id="KW-0812">Transmembrane</keyword>
<dbReference type="PROSITE" id="PS50056">
    <property type="entry name" value="TYR_PHOSPHATASE_2"/>
    <property type="match status" value="1"/>
</dbReference>
<dbReference type="InterPro" id="IPR000387">
    <property type="entry name" value="Tyr_Pase_dom"/>
</dbReference>
<dbReference type="InterPro" id="IPR003595">
    <property type="entry name" value="Tyr_Pase_cat"/>
</dbReference>
<feature type="transmembrane region" description="Helical" evidence="6">
    <location>
        <begin position="207"/>
        <end position="230"/>
    </location>
</feature>
<dbReference type="PRINTS" id="PR00700">
    <property type="entry name" value="PRTYPHPHTASE"/>
</dbReference>
<evidence type="ECO:0000313" key="9">
    <source>
        <dbReference type="EMBL" id="KAK6644225.1"/>
    </source>
</evidence>
<dbReference type="SMART" id="SM00404">
    <property type="entry name" value="PTPc_motif"/>
    <property type="match status" value="1"/>
</dbReference>
<keyword evidence="4" id="KW-0904">Protein phosphatase</keyword>
<proteinExistence type="predicted"/>
<dbReference type="GO" id="GO:0004725">
    <property type="term" value="F:protein tyrosine phosphatase activity"/>
    <property type="evidence" value="ECO:0007669"/>
    <property type="project" value="UniProtKB-EC"/>
</dbReference>
<keyword evidence="6" id="KW-0472">Membrane</keyword>
<dbReference type="Pfam" id="PF18861">
    <property type="entry name" value="PTP_tm"/>
    <property type="match status" value="1"/>
</dbReference>
<comment type="caution">
    <text evidence="9">The sequence shown here is derived from an EMBL/GenBank/DDBJ whole genome shotgun (WGS) entry which is preliminary data.</text>
</comment>
<dbReference type="EC" id="3.1.3.48" evidence="2"/>
<protein>
    <recommendedName>
        <fullName evidence="2">protein-tyrosine-phosphatase</fullName>
        <ecNumber evidence="2">3.1.3.48</ecNumber>
    </recommendedName>
</protein>
<sequence length="549" mass="63425">MSRLNDKLKYSVTLVYIFLLCRNGFVAVSGWQCRPAEEEPQLRVNACGSGYLLEPDDTIARIARPDPYETEDPTTQALVHLRKNLFSTNQDILYYSILITEENYCEEAGHGFWNTSESWPDLPNWTNATVPYQVTPIKWNPFKGNDTYNEITQISYVLGDGSNKDGRYWNKPLTPKTKYAFKIRAFTNCSYRDTKVMFFETLDHLPLLQIMMILFFVWFTTCVIVCFGIYDFEWIKRFVVAPGRKSKDSFSPVPENLSQKSFKKYAEDLLNNPGRLGNEFHLLGTLSSDVSTLCLHAQRVDNKQVFCVEQKNRYGNILPFDMTRVKLSIKDDDPSTDYINASFIKGYNDENEYIACQGPQKETCHDFYRMIIEQNVEVIVMLTDLFENNKEKCFKYYPNEGEVMLVNDIGIFCSDVEEFQFYRRRTLSLTKGEKDIVVTQFQYKQWGDFVCPSNTSDMILFCDLIRKTPHKGCILVHCSAGAGRTGTFIAIDILLQRVKNNQKINVFNTILKLRQQRVGMVQTEAQMGYVYECISQAIESSPSKSKETV</sequence>
<evidence type="ECO:0000256" key="3">
    <source>
        <dbReference type="ARBA" id="ARBA00022801"/>
    </source>
</evidence>
<name>A0AAN8SH62_POLSC</name>
<dbReference type="SMART" id="SM00194">
    <property type="entry name" value="PTPc"/>
    <property type="match status" value="1"/>
</dbReference>
<dbReference type="Proteomes" id="UP001372834">
    <property type="component" value="Unassembled WGS sequence"/>
</dbReference>
<keyword evidence="3" id="KW-0378">Hydrolase</keyword>
<dbReference type="GO" id="GO:0048666">
    <property type="term" value="P:neuron development"/>
    <property type="evidence" value="ECO:0007669"/>
    <property type="project" value="UniProtKB-ARBA"/>
</dbReference>
<keyword evidence="6" id="KW-1133">Transmembrane helix</keyword>
<evidence type="ECO:0000259" key="8">
    <source>
        <dbReference type="PROSITE" id="PS50056"/>
    </source>
</evidence>
<dbReference type="CDD" id="cd00047">
    <property type="entry name" value="PTPc"/>
    <property type="match status" value="1"/>
</dbReference>
<dbReference type="EMBL" id="JAWJWE010000001">
    <property type="protein sequence ID" value="KAK6644225.1"/>
    <property type="molecule type" value="Genomic_DNA"/>
</dbReference>
<evidence type="ECO:0000256" key="6">
    <source>
        <dbReference type="SAM" id="Phobius"/>
    </source>
</evidence>
<dbReference type="InterPro" id="IPR041201">
    <property type="entry name" value="PTPRJ_TM"/>
</dbReference>
<feature type="domain" description="Tyrosine-protein phosphatase" evidence="7">
    <location>
        <begin position="311"/>
        <end position="537"/>
    </location>
</feature>
<evidence type="ECO:0000256" key="5">
    <source>
        <dbReference type="ARBA" id="ARBA00051722"/>
    </source>
</evidence>
<dbReference type="Gene3D" id="3.90.190.10">
    <property type="entry name" value="Protein tyrosine phosphatase superfamily"/>
    <property type="match status" value="1"/>
</dbReference>
<dbReference type="PANTHER" id="PTHR19134:SF449">
    <property type="entry name" value="TYROSINE-PROTEIN PHOSPHATASE 1"/>
    <property type="match status" value="1"/>
</dbReference>
<dbReference type="GO" id="GO:0016020">
    <property type="term" value="C:membrane"/>
    <property type="evidence" value="ECO:0007669"/>
    <property type="project" value="UniProtKB-SubCell"/>
</dbReference>
<organism evidence="9 10">
    <name type="scientific">Polyplax serrata</name>
    <name type="common">Common mouse louse</name>
    <dbReference type="NCBI Taxonomy" id="468196"/>
    <lineage>
        <taxon>Eukaryota</taxon>
        <taxon>Metazoa</taxon>
        <taxon>Ecdysozoa</taxon>
        <taxon>Arthropoda</taxon>
        <taxon>Hexapoda</taxon>
        <taxon>Insecta</taxon>
        <taxon>Pterygota</taxon>
        <taxon>Neoptera</taxon>
        <taxon>Paraneoptera</taxon>
        <taxon>Psocodea</taxon>
        <taxon>Troctomorpha</taxon>
        <taxon>Phthiraptera</taxon>
        <taxon>Anoplura</taxon>
        <taxon>Polyplacidae</taxon>
        <taxon>Polyplax</taxon>
    </lineage>
</organism>
<dbReference type="Pfam" id="PF00102">
    <property type="entry name" value="Y_phosphatase"/>
    <property type="match status" value="1"/>
</dbReference>
<accession>A0AAN8SH62</accession>
<gene>
    <name evidence="9" type="ORF">RUM43_000492</name>
</gene>
<dbReference type="InterPro" id="IPR016130">
    <property type="entry name" value="Tyr_Pase_AS"/>
</dbReference>
<dbReference type="SUPFAM" id="SSF52799">
    <property type="entry name" value="(Phosphotyrosine protein) phosphatases II"/>
    <property type="match status" value="1"/>
</dbReference>
<reference evidence="9 10" key="1">
    <citation type="submission" date="2023-10" db="EMBL/GenBank/DDBJ databases">
        <title>Genomes of two closely related lineages of the louse Polyplax serrata with different host specificities.</title>
        <authorList>
            <person name="Martinu J."/>
            <person name="Tarabai H."/>
            <person name="Stefka J."/>
            <person name="Hypsa V."/>
        </authorList>
    </citation>
    <scope>NUCLEOTIDE SEQUENCE [LARGE SCALE GENOMIC DNA]</scope>
    <source>
        <strain evidence="9">HR10_N</strain>
    </source>
</reference>
<comment type="subcellular location">
    <subcellularLocation>
        <location evidence="1">Membrane</location>
        <topology evidence="1">Single-pass type I membrane protein</topology>
    </subcellularLocation>
</comment>
<dbReference type="PANTHER" id="PTHR19134">
    <property type="entry name" value="RECEPTOR-TYPE TYROSINE-PROTEIN PHOSPHATASE"/>
    <property type="match status" value="1"/>
</dbReference>
<comment type="catalytic activity">
    <reaction evidence="5">
        <text>O-phospho-L-tyrosyl-[protein] + H2O = L-tyrosyl-[protein] + phosphate</text>
        <dbReference type="Rhea" id="RHEA:10684"/>
        <dbReference type="Rhea" id="RHEA-COMP:10136"/>
        <dbReference type="Rhea" id="RHEA-COMP:20101"/>
        <dbReference type="ChEBI" id="CHEBI:15377"/>
        <dbReference type="ChEBI" id="CHEBI:43474"/>
        <dbReference type="ChEBI" id="CHEBI:46858"/>
        <dbReference type="ChEBI" id="CHEBI:61978"/>
        <dbReference type="EC" id="3.1.3.48"/>
    </reaction>
</comment>